<dbReference type="Pfam" id="PF01370">
    <property type="entry name" value="Epimerase"/>
    <property type="match status" value="1"/>
</dbReference>
<dbReference type="CDD" id="cd08946">
    <property type="entry name" value="SDR_e"/>
    <property type="match status" value="1"/>
</dbReference>
<proteinExistence type="inferred from homology"/>
<accession>V4HIP8</accession>
<evidence type="ECO:0000256" key="3">
    <source>
        <dbReference type="ARBA" id="ARBA00023027"/>
    </source>
</evidence>
<reference evidence="6 7" key="1">
    <citation type="journal article" date="2013" name="Genome Announc.">
        <title>Draft Genome Sequence of 'Candidatus Halobonum tyrrellensis' Strain G22, Isolated from the Hypersaline Waters of Lake Tyrrell, Australia.</title>
        <authorList>
            <person name="Ugalde J.A."/>
            <person name="Narasingarao P."/>
            <person name="Kuo S."/>
            <person name="Podell S."/>
            <person name="Allen E.E."/>
        </authorList>
    </citation>
    <scope>NUCLEOTIDE SEQUENCE [LARGE SCALE GENOMIC DNA]</scope>
    <source>
        <strain evidence="6 7">G22</strain>
    </source>
</reference>
<organism evidence="6 7">
    <name type="scientific">Candidatus Halobonum tyrrellensis G22</name>
    <dbReference type="NCBI Taxonomy" id="1324957"/>
    <lineage>
        <taxon>Archaea</taxon>
        <taxon>Methanobacteriati</taxon>
        <taxon>Methanobacteriota</taxon>
        <taxon>Stenosarchaea group</taxon>
        <taxon>Halobacteria</taxon>
        <taxon>Halobacteriales</taxon>
        <taxon>Haloferacaceae</taxon>
        <taxon>Candidatus Halobonum</taxon>
    </lineage>
</organism>
<dbReference type="Proteomes" id="UP000017840">
    <property type="component" value="Unassembled WGS sequence"/>
</dbReference>
<dbReference type="PANTHER" id="PTHR43103:SF5">
    <property type="entry name" value="4-EPIMERASE, PUTATIVE (AFU_ORTHOLOGUE AFUA_7G00360)-RELATED"/>
    <property type="match status" value="1"/>
</dbReference>
<evidence type="ECO:0000313" key="7">
    <source>
        <dbReference type="Proteomes" id="UP000017840"/>
    </source>
</evidence>
<evidence type="ECO:0000256" key="1">
    <source>
        <dbReference type="ARBA" id="ARBA00007637"/>
    </source>
</evidence>
<feature type="domain" description="NAD-dependent epimerase/dehydratase" evidence="5">
    <location>
        <begin position="4"/>
        <end position="178"/>
    </location>
</feature>
<dbReference type="PATRIC" id="fig|1324957.4.peg.555"/>
<dbReference type="InterPro" id="IPR036291">
    <property type="entry name" value="NAD(P)-bd_dom_sf"/>
</dbReference>
<evidence type="ECO:0000256" key="2">
    <source>
        <dbReference type="ARBA" id="ARBA00023002"/>
    </source>
</evidence>
<dbReference type="eggNOG" id="arCOG04704">
    <property type="taxonomic scope" value="Archaea"/>
</dbReference>
<feature type="region of interest" description="Disordered" evidence="4">
    <location>
        <begin position="115"/>
        <end position="141"/>
    </location>
</feature>
<evidence type="ECO:0000259" key="5">
    <source>
        <dbReference type="Pfam" id="PF01370"/>
    </source>
</evidence>
<dbReference type="SUPFAM" id="SSF51735">
    <property type="entry name" value="NAD(P)-binding Rossmann-fold domains"/>
    <property type="match status" value="1"/>
</dbReference>
<evidence type="ECO:0000313" key="6">
    <source>
        <dbReference type="EMBL" id="ESP89668.1"/>
    </source>
</evidence>
<sequence>MARIALTGAAGNVGRELLGAFEEEGHELTPFSHAENPDIEGETLDVTDPDEVLEDLDGFDVVVHLAGASSPDAEWDSVVDVNVRGTKHVFDAAVENGIDRVVFASSNHAVGMYNQSDPADPETLRLDSATPLDGETAPRPDSFYGVSKASCEALANYYADRHGVESVNVRIGWLMSEDDLRENATGVSAEKERFTRATWLSPHDCRNLLKRAATADLPHNPLTVNGVSRNDDRHHSLTGTMQAIGYQPRDDSAEVLDE</sequence>
<keyword evidence="2" id="KW-0560">Oxidoreductase</keyword>
<dbReference type="STRING" id="1324957.K933_02721"/>
<dbReference type="AlphaFoldDB" id="V4HIP8"/>
<keyword evidence="3" id="KW-0520">NAD</keyword>
<dbReference type="InterPro" id="IPR001509">
    <property type="entry name" value="Epimerase_deHydtase"/>
</dbReference>
<comment type="caution">
    <text evidence="6">The sequence shown here is derived from an EMBL/GenBank/DDBJ whole genome shotgun (WGS) entry which is preliminary data.</text>
</comment>
<dbReference type="EMBL" id="ASGZ01000006">
    <property type="protein sequence ID" value="ESP89668.1"/>
    <property type="molecule type" value="Genomic_DNA"/>
</dbReference>
<feature type="region of interest" description="Disordered" evidence="4">
    <location>
        <begin position="220"/>
        <end position="258"/>
    </location>
</feature>
<dbReference type="RefSeq" id="WP_023393136.1">
    <property type="nucleotide sequence ID" value="NZ_ASGZ01000006.1"/>
</dbReference>
<evidence type="ECO:0000256" key="4">
    <source>
        <dbReference type="SAM" id="MobiDB-lite"/>
    </source>
</evidence>
<comment type="similarity">
    <text evidence="1">Belongs to the NAD(P)-dependent epimerase/dehydratase family.</text>
</comment>
<dbReference type="OrthoDB" id="199183at2157"/>
<dbReference type="PANTHER" id="PTHR43103">
    <property type="entry name" value="NUCLEOSIDE-DIPHOSPHATE-SUGAR EPIMERASE"/>
    <property type="match status" value="1"/>
</dbReference>
<name>V4HIP8_9EURY</name>
<dbReference type="GO" id="GO:0016491">
    <property type="term" value="F:oxidoreductase activity"/>
    <property type="evidence" value="ECO:0007669"/>
    <property type="project" value="UniProtKB-KW"/>
</dbReference>
<gene>
    <name evidence="6" type="ORF">K933_02721</name>
</gene>
<keyword evidence="7" id="KW-1185">Reference proteome</keyword>
<protein>
    <recommendedName>
        <fullName evidence="5">NAD-dependent epimerase/dehydratase domain-containing protein</fullName>
    </recommendedName>
</protein>
<dbReference type="Gene3D" id="3.40.50.720">
    <property type="entry name" value="NAD(P)-binding Rossmann-like Domain"/>
    <property type="match status" value="1"/>
</dbReference>